<protein>
    <submittedName>
        <fullName evidence="5">AsnC family transcriptional regulator</fullName>
    </submittedName>
</protein>
<dbReference type="AlphaFoldDB" id="A0A4R6RWP6"/>
<comment type="caution">
    <text evidence="5">The sequence shown here is derived from an EMBL/GenBank/DDBJ whole genome shotgun (WGS) entry which is preliminary data.</text>
</comment>
<dbReference type="InterPro" id="IPR036390">
    <property type="entry name" value="WH_DNA-bd_sf"/>
</dbReference>
<dbReference type="OrthoDB" id="4411089at2"/>
<evidence type="ECO:0000313" key="5">
    <source>
        <dbReference type="EMBL" id="TDP91469.1"/>
    </source>
</evidence>
<dbReference type="InterPro" id="IPR000485">
    <property type="entry name" value="AsnC-type_HTH_dom"/>
</dbReference>
<dbReference type="GO" id="GO:0005829">
    <property type="term" value="C:cytosol"/>
    <property type="evidence" value="ECO:0007669"/>
    <property type="project" value="TreeGrafter"/>
</dbReference>
<accession>A0A4R6RWP6</accession>
<dbReference type="GO" id="GO:0043565">
    <property type="term" value="F:sequence-specific DNA binding"/>
    <property type="evidence" value="ECO:0007669"/>
    <property type="project" value="InterPro"/>
</dbReference>
<evidence type="ECO:0000313" key="6">
    <source>
        <dbReference type="Proteomes" id="UP000295601"/>
    </source>
</evidence>
<dbReference type="SUPFAM" id="SSF46785">
    <property type="entry name" value="Winged helix' DNA-binding domain"/>
    <property type="match status" value="1"/>
</dbReference>
<dbReference type="GO" id="GO:0043200">
    <property type="term" value="P:response to amino acid"/>
    <property type="evidence" value="ECO:0007669"/>
    <property type="project" value="TreeGrafter"/>
</dbReference>
<keyword evidence="6" id="KW-1185">Reference proteome</keyword>
<dbReference type="EMBL" id="SNYA01000005">
    <property type="protein sequence ID" value="TDP91469.1"/>
    <property type="molecule type" value="Genomic_DNA"/>
</dbReference>
<dbReference type="SUPFAM" id="SSF54909">
    <property type="entry name" value="Dimeric alpha+beta barrel"/>
    <property type="match status" value="1"/>
</dbReference>
<dbReference type="SMART" id="SM00344">
    <property type="entry name" value="HTH_ASNC"/>
    <property type="match status" value="1"/>
</dbReference>
<reference evidence="5 6" key="1">
    <citation type="submission" date="2019-03" db="EMBL/GenBank/DDBJ databases">
        <title>Genomic analyses of the natural microbiome of Caenorhabditis elegans.</title>
        <authorList>
            <person name="Samuel B."/>
        </authorList>
    </citation>
    <scope>NUCLEOTIDE SEQUENCE [LARGE SCALE GENOMIC DNA]</scope>
    <source>
        <strain evidence="5 6">JUb18</strain>
    </source>
</reference>
<evidence type="ECO:0000256" key="2">
    <source>
        <dbReference type="ARBA" id="ARBA00023125"/>
    </source>
</evidence>
<keyword evidence="1" id="KW-0805">Transcription regulation</keyword>
<evidence type="ECO:0000256" key="3">
    <source>
        <dbReference type="ARBA" id="ARBA00023163"/>
    </source>
</evidence>
<keyword evidence="3" id="KW-0804">Transcription</keyword>
<sequence length="163" mass="17744">MTQHSIDDLDRAIIRELEADGRRALREVARTVGTSEATVRARVKRLRELNLLRIIAFADPREIGGLDLALVAIKVEPARHADVVAALVAMEDTSYVSTLLGETDISCEIQSRDNQHLWEILHQQIATIAGVVSLTSQPILAVHKLGYQHPVTPAPGTAAGTDT</sequence>
<proteinExistence type="predicted"/>
<evidence type="ECO:0000259" key="4">
    <source>
        <dbReference type="PROSITE" id="PS50956"/>
    </source>
</evidence>
<dbReference type="RefSeq" id="WP_133616955.1">
    <property type="nucleotide sequence ID" value="NZ_SNYA01000005.1"/>
</dbReference>
<evidence type="ECO:0000256" key="1">
    <source>
        <dbReference type="ARBA" id="ARBA00023015"/>
    </source>
</evidence>
<dbReference type="InterPro" id="IPR019888">
    <property type="entry name" value="Tscrpt_reg_AsnC-like"/>
</dbReference>
<dbReference type="PANTHER" id="PTHR30154">
    <property type="entry name" value="LEUCINE-RESPONSIVE REGULATORY PROTEIN"/>
    <property type="match status" value="1"/>
</dbReference>
<dbReference type="Gene3D" id="3.30.70.920">
    <property type="match status" value="1"/>
</dbReference>
<name>A0A4R6RWP6_9MICO</name>
<keyword evidence="2" id="KW-0238">DNA-binding</keyword>
<organism evidence="5 6">
    <name type="scientific">Leucobacter luti</name>
    <dbReference type="NCBI Taxonomy" id="340320"/>
    <lineage>
        <taxon>Bacteria</taxon>
        <taxon>Bacillati</taxon>
        <taxon>Actinomycetota</taxon>
        <taxon>Actinomycetes</taxon>
        <taxon>Micrococcales</taxon>
        <taxon>Microbacteriaceae</taxon>
        <taxon>Leucobacter</taxon>
    </lineage>
</organism>
<dbReference type="InterPro" id="IPR011008">
    <property type="entry name" value="Dimeric_a/b-barrel"/>
</dbReference>
<dbReference type="Gene3D" id="1.10.10.10">
    <property type="entry name" value="Winged helix-like DNA-binding domain superfamily/Winged helix DNA-binding domain"/>
    <property type="match status" value="1"/>
</dbReference>
<dbReference type="Pfam" id="PF01037">
    <property type="entry name" value="AsnC_trans_reg"/>
    <property type="match status" value="1"/>
</dbReference>
<dbReference type="PROSITE" id="PS50956">
    <property type="entry name" value="HTH_ASNC_2"/>
    <property type="match status" value="1"/>
</dbReference>
<dbReference type="Proteomes" id="UP000295601">
    <property type="component" value="Unassembled WGS sequence"/>
</dbReference>
<feature type="domain" description="HTH asnC-type" evidence="4">
    <location>
        <begin position="6"/>
        <end position="67"/>
    </location>
</feature>
<dbReference type="PRINTS" id="PR00033">
    <property type="entry name" value="HTHASNC"/>
</dbReference>
<dbReference type="PANTHER" id="PTHR30154:SF34">
    <property type="entry name" value="TRANSCRIPTIONAL REGULATOR AZLB"/>
    <property type="match status" value="1"/>
</dbReference>
<dbReference type="InterPro" id="IPR019887">
    <property type="entry name" value="Tscrpt_reg_AsnC/Lrp_C"/>
</dbReference>
<gene>
    <name evidence="5" type="ORF">EDF62_2085</name>
</gene>
<dbReference type="Pfam" id="PF13404">
    <property type="entry name" value="HTH_AsnC-type"/>
    <property type="match status" value="1"/>
</dbReference>
<dbReference type="InterPro" id="IPR036388">
    <property type="entry name" value="WH-like_DNA-bd_sf"/>
</dbReference>